<keyword evidence="4" id="KW-1185">Reference proteome</keyword>
<dbReference type="InterPro" id="IPR047187">
    <property type="entry name" value="SF1_C_Upf1"/>
</dbReference>
<dbReference type="SUPFAM" id="SSF52540">
    <property type="entry name" value="P-loop containing nucleoside triphosphate hydrolases"/>
    <property type="match status" value="2"/>
</dbReference>
<proteinExistence type="predicted"/>
<keyword evidence="3" id="KW-0347">Helicase</keyword>
<accession>A0A1S2VMR3</accession>
<dbReference type="InterPro" id="IPR041679">
    <property type="entry name" value="DNA2/NAM7-like_C"/>
</dbReference>
<dbReference type="Pfam" id="PF13086">
    <property type="entry name" value="AAA_11"/>
    <property type="match status" value="1"/>
</dbReference>
<gene>
    <name evidence="3" type="ORF">BLX24_04215</name>
</gene>
<dbReference type="GO" id="GO:0004386">
    <property type="term" value="F:helicase activity"/>
    <property type="evidence" value="ECO:0007669"/>
    <property type="project" value="UniProtKB-KW"/>
</dbReference>
<organism evidence="3 4">
    <name type="scientific">Arsenicibacter rosenii</name>
    <dbReference type="NCBI Taxonomy" id="1750698"/>
    <lineage>
        <taxon>Bacteria</taxon>
        <taxon>Pseudomonadati</taxon>
        <taxon>Bacteroidota</taxon>
        <taxon>Cytophagia</taxon>
        <taxon>Cytophagales</taxon>
        <taxon>Spirosomataceae</taxon>
        <taxon>Arsenicibacter</taxon>
    </lineage>
</organism>
<comment type="caution">
    <text evidence="3">The sequence shown here is derived from an EMBL/GenBank/DDBJ whole genome shotgun (WGS) entry which is preliminary data.</text>
</comment>
<dbReference type="OrthoDB" id="9757917at2"/>
<dbReference type="RefSeq" id="WP_071501856.1">
    <property type="nucleotide sequence ID" value="NZ_MORL01000002.1"/>
</dbReference>
<reference evidence="3 4" key="1">
    <citation type="submission" date="2016-10" db="EMBL/GenBank/DDBJ databases">
        <title>Arsenicibacter rosenii gen. nov., sp. nov., an efficient arsenic-methylating bacterium isolated from an arsenic-contaminated paddy soil.</title>
        <authorList>
            <person name="Huang K."/>
        </authorList>
    </citation>
    <scope>NUCLEOTIDE SEQUENCE [LARGE SCALE GENOMIC DNA]</scope>
    <source>
        <strain evidence="3 4">SM-1</strain>
    </source>
</reference>
<dbReference type="Proteomes" id="UP000181790">
    <property type="component" value="Unassembled WGS sequence"/>
</dbReference>
<feature type="domain" description="DNA2/NAM7 helicase helicase" evidence="1">
    <location>
        <begin position="297"/>
        <end position="361"/>
    </location>
</feature>
<keyword evidence="3" id="KW-0547">Nucleotide-binding</keyword>
<dbReference type="Gene3D" id="3.40.50.300">
    <property type="entry name" value="P-loop containing nucleotide triphosphate hydrolases"/>
    <property type="match status" value="3"/>
</dbReference>
<dbReference type="PANTHER" id="PTHR10887">
    <property type="entry name" value="DNA2/NAM7 HELICASE FAMILY"/>
    <property type="match status" value="1"/>
</dbReference>
<dbReference type="CDD" id="cd18808">
    <property type="entry name" value="SF1_C_Upf1"/>
    <property type="match status" value="1"/>
</dbReference>
<feature type="domain" description="DNA2/NAM7 helicase-like C-terminal" evidence="2">
    <location>
        <begin position="1017"/>
        <end position="1200"/>
    </location>
</feature>
<dbReference type="InterPro" id="IPR027417">
    <property type="entry name" value="P-loop_NTPase"/>
</dbReference>
<dbReference type="PANTHER" id="PTHR10887:SF530">
    <property type="entry name" value="SUPERFAMILY I DNA HELICASES"/>
    <property type="match status" value="1"/>
</dbReference>
<evidence type="ECO:0000313" key="4">
    <source>
        <dbReference type="Proteomes" id="UP000181790"/>
    </source>
</evidence>
<name>A0A1S2VMR3_9BACT</name>
<dbReference type="InterPro" id="IPR041677">
    <property type="entry name" value="DNA2/NAM7_AAA_11"/>
</dbReference>
<dbReference type="InterPro" id="IPR025103">
    <property type="entry name" value="DUF4011"/>
</dbReference>
<protein>
    <submittedName>
        <fullName evidence="3">DNA helicase</fullName>
    </submittedName>
</protein>
<dbReference type="Pfam" id="PF13195">
    <property type="entry name" value="DUF4011"/>
    <property type="match status" value="1"/>
</dbReference>
<keyword evidence="3" id="KW-0378">Hydrolase</keyword>
<evidence type="ECO:0000259" key="1">
    <source>
        <dbReference type="Pfam" id="PF13086"/>
    </source>
</evidence>
<evidence type="ECO:0000259" key="2">
    <source>
        <dbReference type="Pfam" id="PF13087"/>
    </source>
</evidence>
<keyword evidence="3" id="KW-0067">ATP-binding</keyword>
<dbReference type="EMBL" id="MORL01000002">
    <property type="protein sequence ID" value="OIN60061.1"/>
    <property type="molecule type" value="Genomic_DNA"/>
</dbReference>
<sequence>MLTPGILRTYRRRLTNLSSRNRSLLLPGLPAEQFLDLHETDFLLNKPSFDILAQLIGSKRPVPLCDILDARDERVNMVSKKLRRIARTERFIEAERGSEDLYVGWPFVRGKFMDGTVVHGPLLFFPVHLEQQQDQWKLTRRGDELAQVNQSMLLAYAHYNQVRLDEPVVNKAFDDVERLKEVPAALAFRNELYEWLKESTLRIHFNQDLFIDRLQAFDKLTAKSLEQLERTGELKLYSEAVLGIFPQAGSFLVPDYDTLLDQFTDEEAQPDPFDFSGIAQLANQTIREAHLYTPLPMDASQEQAIRAVKTGESLVVQGPPGTGKSQLIANLMADAAAQGQRVLLVCQKRAALDVVYERLKQVGLSAFTALVHDFQDDRKALYYQIATQIDQIDAYRQQNHSLDAVLLERDFDAESRQIDQLLTELADFKTALFDSSVCGIPARELYLSAPLQEQDLLPDLGDLYTRFPFDEKLTLFQRQLADYAAYQQRLGPTHPWHDRRSFSQTGAGDITTIDRLLVTIPVIARETGEQLNKRLDSPFTLADIDVWQEEAWPLNALLTLIDEQADPTIWTIAQGLRGYPDHPANQLSDHALSQLIRQWEAALTGVGPLVGVADEALNSFAALLREARQARASWVNWHWWQLTHAGKDELQRIVQANGLTNSGQDLQTLALKLANRQILAQLKPQVQALLSETGTVGEAQQTALQLRQLHLAHGLAARFADLAILQRLAPAVWLTAHSFNDTIQTILNTVGQLHLQRISWQTYLTDAQIERLWQQDQAFAAQLRRSLQQDIDFLIEADRLREQFSPTGQAVLQKLAGGSVDQFMGALRLAWLHHIERLYPQLRTVSSLRMQQMEATLQASVQKKQALSRDILLVRLREQTYRNLAFNRLNNLTTYRELLHQTTKKRNVWPVRKLIEQHAGEVFRLIPCWMASPESVSAMFPLEKGLFDIVIFDEASQCFAENGIPAIYRGKQIVVTGDSQQLRPSDLYRIRPEDPAMEDDVPAALEVESLLELAAQWLPQVSLTGHYRSRTLDLIQFSNQHFYQNRLTLLPDFREINRAEPAISYQHVGGTWTNNTNLAEAQAVLALITRLQHEQPDRSIGVVTFNYPQQTLIQELIDQASRDAQSAAAASTSLFVKNIENVQGDERDIIIFSVGYAPRISETGEAGRLAMQFGSLNTRGGENRLNVAITRAREKVFVITSLWPEQLQVESAAHDGPRLLKAYLAYARQVSERGFRPGPRVVEGLRTGALLKDRLARQEPAYRSELPFADLTIKTGETYQGVLLTDDDQYWQQTVKEAHAYVPLALANRHWPFRRVWSREYWRGALTSPAN</sequence>
<dbReference type="InterPro" id="IPR045055">
    <property type="entry name" value="DNA2/NAM7-like"/>
</dbReference>
<dbReference type="Pfam" id="PF13087">
    <property type="entry name" value="AAA_12"/>
    <property type="match status" value="1"/>
</dbReference>
<evidence type="ECO:0000313" key="3">
    <source>
        <dbReference type="EMBL" id="OIN60061.1"/>
    </source>
</evidence>